<dbReference type="KEGG" id="saes:HBH39_04960"/>
<reference evidence="2 3" key="1">
    <citation type="submission" date="2020-03" db="EMBL/GenBank/DDBJ databases">
        <title>Complete genome sequence of Shewanella sp.</title>
        <authorList>
            <person name="Kim Y.-S."/>
            <person name="Kim S.-J."/>
            <person name="Jung H.-K."/>
            <person name="Kim K.-H."/>
        </authorList>
    </citation>
    <scope>NUCLEOTIDE SEQUENCE [LARGE SCALE GENOMIC DNA]</scope>
    <source>
        <strain evidence="2 3">PN3F2</strain>
    </source>
</reference>
<name>A0A6G9QIN7_9GAMM</name>
<proteinExistence type="predicted"/>
<evidence type="ECO:0000313" key="3">
    <source>
        <dbReference type="Proteomes" id="UP000502608"/>
    </source>
</evidence>
<organism evidence="2 3">
    <name type="scientific">Shewanella aestuarii</name>
    <dbReference type="NCBI Taxonomy" id="1028752"/>
    <lineage>
        <taxon>Bacteria</taxon>
        <taxon>Pseudomonadati</taxon>
        <taxon>Pseudomonadota</taxon>
        <taxon>Gammaproteobacteria</taxon>
        <taxon>Alteromonadales</taxon>
        <taxon>Shewanellaceae</taxon>
        <taxon>Shewanella</taxon>
    </lineage>
</organism>
<feature type="compositionally biased region" description="Basic residues" evidence="1">
    <location>
        <begin position="9"/>
        <end position="22"/>
    </location>
</feature>
<keyword evidence="3" id="KW-1185">Reference proteome</keyword>
<accession>A0A6G9QIN7</accession>
<sequence length="95" mass="10664">MPEFEAGNKRARGRPVGAKNKRSLLPKSLSKEAIKQLEGKVLEGDMVAIKFVLDRVYPSLKPVTQSDSLDGKLIEARLKEITEFDERLRALENAQ</sequence>
<evidence type="ECO:0000313" key="2">
    <source>
        <dbReference type="EMBL" id="QIR13927.1"/>
    </source>
</evidence>
<dbReference type="RefSeq" id="WP_167676144.1">
    <property type="nucleotide sequence ID" value="NZ_CP050313.1"/>
</dbReference>
<dbReference type="Proteomes" id="UP000502608">
    <property type="component" value="Chromosome"/>
</dbReference>
<feature type="region of interest" description="Disordered" evidence="1">
    <location>
        <begin position="1"/>
        <end position="22"/>
    </location>
</feature>
<dbReference type="AlphaFoldDB" id="A0A6G9QIN7"/>
<evidence type="ECO:0008006" key="4">
    <source>
        <dbReference type="Google" id="ProtNLM"/>
    </source>
</evidence>
<protein>
    <recommendedName>
        <fullName evidence="4">DUF5681 domain-containing protein</fullName>
    </recommendedName>
</protein>
<dbReference type="EMBL" id="CP050313">
    <property type="protein sequence ID" value="QIR13927.1"/>
    <property type="molecule type" value="Genomic_DNA"/>
</dbReference>
<evidence type="ECO:0000256" key="1">
    <source>
        <dbReference type="SAM" id="MobiDB-lite"/>
    </source>
</evidence>
<gene>
    <name evidence="2" type="ORF">HBH39_04960</name>
</gene>